<evidence type="ECO:0000256" key="4">
    <source>
        <dbReference type="ARBA" id="ARBA00013795"/>
    </source>
</evidence>
<dbReference type="EMBL" id="ML976616">
    <property type="protein sequence ID" value="KAF1845452.1"/>
    <property type="molecule type" value="Genomic_DNA"/>
</dbReference>
<dbReference type="Proteomes" id="UP000800039">
    <property type="component" value="Unassembled WGS sequence"/>
</dbReference>
<evidence type="ECO:0000256" key="9">
    <source>
        <dbReference type="ARBA" id="ARBA00022824"/>
    </source>
</evidence>
<name>A0A9P4L8L3_9PLEO</name>
<dbReference type="GO" id="GO:0000009">
    <property type="term" value="F:alpha-1,6-mannosyltransferase activity"/>
    <property type="evidence" value="ECO:0007669"/>
    <property type="project" value="InterPro"/>
</dbReference>
<dbReference type="GO" id="GO:0005789">
    <property type="term" value="C:endoplasmic reticulum membrane"/>
    <property type="evidence" value="ECO:0007669"/>
    <property type="project" value="UniProtKB-SubCell"/>
</dbReference>
<dbReference type="Pfam" id="PF04188">
    <property type="entry name" value="Mannosyl_trans2"/>
    <property type="match status" value="1"/>
</dbReference>
<keyword evidence="6 12" id="KW-0328">Glycosyltransferase</keyword>
<feature type="transmembrane region" description="Helical" evidence="12">
    <location>
        <begin position="253"/>
        <end position="273"/>
    </location>
</feature>
<evidence type="ECO:0000313" key="14">
    <source>
        <dbReference type="EMBL" id="KAF1845452.1"/>
    </source>
</evidence>
<evidence type="ECO:0000256" key="12">
    <source>
        <dbReference type="RuleBase" id="RU363112"/>
    </source>
</evidence>
<reference evidence="14" key="1">
    <citation type="submission" date="2020-01" db="EMBL/GenBank/DDBJ databases">
        <authorList>
            <consortium name="DOE Joint Genome Institute"/>
            <person name="Haridas S."/>
            <person name="Albert R."/>
            <person name="Binder M."/>
            <person name="Bloem J."/>
            <person name="Labutti K."/>
            <person name="Salamov A."/>
            <person name="Andreopoulos B."/>
            <person name="Baker S.E."/>
            <person name="Barry K."/>
            <person name="Bills G."/>
            <person name="Bluhm B.H."/>
            <person name="Cannon C."/>
            <person name="Castanera R."/>
            <person name="Culley D.E."/>
            <person name="Daum C."/>
            <person name="Ezra D."/>
            <person name="Gonzalez J.B."/>
            <person name="Henrissat B."/>
            <person name="Kuo A."/>
            <person name="Liang C."/>
            <person name="Lipzen A."/>
            <person name="Lutzoni F."/>
            <person name="Magnuson J."/>
            <person name="Mondo S."/>
            <person name="Nolan M."/>
            <person name="Ohm R."/>
            <person name="Pangilinan J."/>
            <person name="Park H.-J."/>
            <person name="Ramirez L."/>
            <person name="Alfaro M."/>
            <person name="Sun H."/>
            <person name="Tritt A."/>
            <person name="Yoshinaga Y."/>
            <person name="Zwiers L.-H."/>
            <person name="Turgeon B.G."/>
            <person name="Goodwin S.B."/>
            <person name="Spatafora J.W."/>
            <person name="Crous P.W."/>
            <person name="Grigoriev I.V."/>
        </authorList>
    </citation>
    <scope>NUCLEOTIDE SEQUENCE</scope>
    <source>
        <strain evidence="14">CBS 394.84</strain>
    </source>
</reference>
<feature type="signal peptide" evidence="13">
    <location>
        <begin position="1"/>
        <end position="32"/>
    </location>
</feature>
<comment type="subcellular location">
    <subcellularLocation>
        <location evidence="1 12">Endoplasmic reticulum membrane</location>
        <topology evidence="1 12">Multi-pass membrane protein</topology>
    </subcellularLocation>
</comment>
<dbReference type="EC" id="2.4.1.-" evidence="12"/>
<dbReference type="GeneID" id="63849118"/>
<feature type="transmembrane region" description="Helical" evidence="12">
    <location>
        <begin position="149"/>
        <end position="168"/>
    </location>
</feature>
<evidence type="ECO:0000313" key="15">
    <source>
        <dbReference type="Proteomes" id="UP000800039"/>
    </source>
</evidence>
<organism evidence="14 15">
    <name type="scientific">Cucurbitaria berberidis CBS 394.84</name>
    <dbReference type="NCBI Taxonomy" id="1168544"/>
    <lineage>
        <taxon>Eukaryota</taxon>
        <taxon>Fungi</taxon>
        <taxon>Dikarya</taxon>
        <taxon>Ascomycota</taxon>
        <taxon>Pezizomycotina</taxon>
        <taxon>Dothideomycetes</taxon>
        <taxon>Pleosporomycetidae</taxon>
        <taxon>Pleosporales</taxon>
        <taxon>Pleosporineae</taxon>
        <taxon>Cucurbitariaceae</taxon>
        <taxon>Cucurbitaria</taxon>
    </lineage>
</organism>
<feature type="transmembrane region" description="Helical" evidence="12">
    <location>
        <begin position="315"/>
        <end position="335"/>
    </location>
</feature>
<comment type="caution">
    <text evidence="12">Lacks conserved residue(s) required for the propagation of feature annotation.</text>
</comment>
<keyword evidence="10 12" id="KW-1133">Transmembrane helix</keyword>
<dbReference type="GO" id="GO:0004376">
    <property type="term" value="F:GPI mannosyltransferase activity"/>
    <property type="evidence" value="ECO:0007669"/>
    <property type="project" value="InterPro"/>
</dbReference>
<keyword evidence="5 12" id="KW-0337">GPI-anchor biosynthesis</keyword>
<accession>A0A9P4L8L3</accession>
<evidence type="ECO:0000256" key="6">
    <source>
        <dbReference type="ARBA" id="ARBA00022676"/>
    </source>
</evidence>
<evidence type="ECO:0000256" key="11">
    <source>
        <dbReference type="ARBA" id="ARBA00023136"/>
    </source>
</evidence>
<keyword evidence="9 12" id="KW-0256">Endoplasmic reticulum</keyword>
<feature type="transmembrane region" description="Helical" evidence="12">
    <location>
        <begin position="211"/>
        <end position="232"/>
    </location>
</feature>
<dbReference type="AlphaFoldDB" id="A0A9P4L8L3"/>
<keyword evidence="15" id="KW-1185">Reference proteome</keyword>
<protein>
    <recommendedName>
        <fullName evidence="4 12">GPI mannosyltransferase 2</fullName>
        <ecNumber evidence="12">2.4.1.-</ecNumber>
    </recommendedName>
</protein>
<feature type="transmembrane region" description="Helical" evidence="12">
    <location>
        <begin position="433"/>
        <end position="453"/>
    </location>
</feature>
<feature type="transmembrane region" description="Helical" evidence="12">
    <location>
        <begin position="113"/>
        <end position="137"/>
    </location>
</feature>
<keyword evidence="7 12" id="KW-0808">Transferase</keyword>
<comment type="pathway">
    <text evidence="2 12">Glycolipid biosynthesis; glycosylphosphatidylinositol-anchor biosynthesis.</text>
</comment>
<comment type="caution">
    <text evidence="14">The sequence shown here is derived from an EMBL/GenBank/DDBJ whole genome shotgun (WGS) entry which is preliminary data.</text>
</comment>
<dbReference type="PANTHER" id="PTHR12468:SF2">
    <property type="entry name" value="GPI MANNOSYLTRANSFERASE 2"/>
    <property type="match status" value="1"/>
</dbReference>
<evidence type="ECO:0000256" key="10">
    <source>
        <dbReference type="ARBA" id="ARBA00022989"/>
    </source>
</evidence>
<evidence type="ECO:0000256" key="1">
    <source>
        <dbReference type="ARBA" id="ARBA00004477"/>
    </source>
</evidence>
<evidence type="ECO:0000256" key="8">
    <source>
        <dbReference type="ARBA" id="ARBA00022692"/>
    </source>
</evidence>
<comment type="function">
    <text evidence="12">Mannosyltransferase involved in glycosylphosphatidylinositol-anchor biosynthesis.</text>
</comment>
<evidence type="ECO:0000256" key="3">
    <source>
        <dbReference type="ARBA" id="ARBA00008698"/>
    </source>
</evidence>
<dbReference type="GO" id="GO:0031501">
    <property type="term" value="C:mannosyltransferase complex"/>
    <property type="evidence" value="ECO:0007669"/>
    <property type="project" value="TreeGrafter"/>
</dbReference>
<dbReference type="InterPro" id="IPR007315">
    <property type="entry name" value="PIG-V/Gpi18"/>
</dbReference>
<keyword evidence="11 12" id="KW-0472">Membrane</keyword>
<gene>
    <name evidence="14" type="ORF">K460DRAFT_355270</name>
</gene>
<dbReference type="OrthoDB" id="10252502at2759"/>
<dbReference type="PANTHER" id="PTHR12468">
    <property type="entry name" value="GPI MANNOSYLTRANSFERASE 2"/>
    <property type="match status" value="1"/>
</dbReference>
<evidence type="ECO:0000256" key="5">
    <source>
        <dbReference type="ARBA" id="ARBA00022502"/>
    </source>
</evidence>
<keyword evidence="13" id="KW-0732">Signal</keyword>
<proteinExistence type="inferred from homology"/>
<comment type="similarity">
    <text evidence="3 12">Belongs to the PIGV family.</text>
</comment>
<dbReference type="GO" id="GO:0006506">
    <property type="term" value="P:GPI anchor biosynthetic process"/>
    <property type="evidence" value="ECO:0007669"/>
    <property type="project" value="UniProtKB-KW"/>
</dbReference>
<keyword evidence="8 12" id="KW-0812">Transmembrane</keyword>
<feature type="chain" id="PRO_5040429145" description="GPI mannosyltransferase 2" evidence="13">
    <location>
        <begin position="33"/>
        <end position="456"/>
    </location>
</feature>
<evidence type="ECO:0000256" key="2">
    <source>
        <dbReference type="ARBA" id="ARBA00004687"/>
    </source>
</evidence>
<evidence type="ECO:0000256" key="7">
    <source>
        <dbReference type="ARBA" id="ARBA00022679"/>
    </source>
</evidence>
<sequence>MLEAKRVRQLALIFCSWKALLLLLAAFCPGPGYDTSALVLFNPSTHRHDNLDDLSRQDRLTINLFRWDAFYFVKSAERGHTFEQDWAFSWAYSQLLKLTAQLCCGSVACPLQYYIITGIVLSNVFHFISVLVLYRLLTMILDPQQQHHVAFNASVLHILTPASLFYSAPYAEALFSLLNLTGMLYYAQSKATAKAGGSPFQEDAYKLSSGLVFASASLMRSNGLLSGLIFLYDVARYMPRIASAKLSVRDFRRIFVTCVAGLFVAIGFAWPQYLAYTEFCGREASLNSRPWCEKSVPSIYSWVQSHYWNVGFFRYWTLSNFPLFLLAAPMLWLLLESSVTVLRSCIQRPLHGHHASQTHGTVGPKSASSVAHSLPELALPQLVLAVMAFTSFHVQIINRIASAYPTWYVMIATWLGDSKTTRGSGEFSRRDQWFVRGMVIYALTQGMLFANFLPPA</sequence>
<dbReference type="RefSeq" id="XP_040788015.1">
    <property type="nucleotide sequence ID" value="XM_040931866.1"/>
</dbReference>
<evidence type="ECO:0000256" key="13">
    <source>
        <dbReference type="SAM" id="SignalP"/>
    </source>
</evidence>